<evidence type="ECO:0000256" key="5">
    <source>
        <dbReference type="ARBA" id="ARBA00022679"/>
    </source>
</evidence>
<dbReference type="InterPro" id="IPR038107">
    <property type="entry name" value="Glycos_transf_N_sf"/>
</dbReference>
<evidence type="ECO:0000256" key="2">
    <source>
        <dbReference type="ARBA" id="ARBA00006380"/>
    </source>
</evidence>
<dbReference type="PANTHER" id="PTHR42755:SF1">
    <property type="entry name" value="3-DEOXY-D-MANNO-OCTULOSONIC ACID TRANSFERASE, MITOCHONDRIAL-RELATED"/>
    <property type="match status" value="1"/>
</dbReference>
<evidence type="ECO:0000259" key="11">
    <source>
        <dbReference type="Pfam" id="PF04413"/>
    </source>
</evidence>
<dbReference type="Gene3D" id="3.40.50.11720">
    <property type="entry name" value="3-Deoxy-D-manno-octulosonic-acid transferase, N-terminal domain"/>
    <property type="match status" value="1"/>
</dbReference>
<feature type="site" description="Transition state stabilizer" evidence="9">
    <location>
        <position position="200"/>
    </location>
</feature>
<evidence type="ECO:0000256" key="1">
    <source>
        <dbReference type="ARBA" id="ARBA00004713"/>
    </source>
</evidence>
<dbReference type="EC" id="2.4.99.12" evidence="3 10"/>
<evidence type="ECO:0000256" key="9">
    <source>
        <dbReference type="PIRSR" id="PIRSR639901-2"/>
    </source>
</evidence>
<feature type="site" description="Transition state stabilizer" evidence="9">
    <location>
        <position position="124"/>
    </location>
</feature>
<dbReference type="AlphaFoldDB" id="A0A370U7C5"/>
<keyword evidence="10" id="KW-1003">Cell membrane</keyword>
<comment type="catalytic activity">
    <reaction evidence="7 10">
        <text>lipid IVA (E. coli) + CMP-3-deoxy-beta-D-manno-octulosonate = alpha-Kdo-(2-&gt;6)-lipid IVA (E. coli) + CMP + H(+)</text>
        <dbReference type="Rhea" id="RHEA:28066"/>
        <dbReference type="ChEBI" id="CHEBI:15378"/>
        <dbReference type="ChEBI" id="CHEBI:58603"/>
        <dbReference type="ChEBI" id="CHEBI:60364"/>
        <dbReference type="ChEBI" id="CHEBI:60377"/>
        <dbReference type="ChEBI" id="CHEBI:85987"/>
        <dbReference type="EC" id="2.4.99.12"/>
    </reaction>
</comment>
<dbReference type="GO" id="GO:0043842">
    <property type="term" value="F:Kdo transferase activity"/>
    <property type="evidence" value="ECO:0007669"/>
    <property type="project" value="UniProtKB-EC"/>
</dbReference>
<keyword evidence="5 10" id="KW-0808">Transferase</keyword>
<organism evidence="12 13">
    <name type="scientific">Marinomonas piezotolerans</name>
    <dbReference type="NCBI Taxonomy" id="2213058"/>
    <lineage>
        <taxon>Bacteria</taxon>
        <taxon>Pseudomonadati</taxon>
        <taxon>Pseudomonadota</taxon>
        <taxon>Gammaproteobacteria</taxon>
        <taxon>Oceanospirillales</taxon>
        <taxon>Oceanospirillaceae</taxon>
        <taxon>Marinomonas</taxon>
    </lineage>
</organism>
<feature type="domain" description="3-deoxy-D-manno-octulosonic-acid transferase N-terminal" evidence="11">
    <location>
        <begin position="30"/>
        <end position="202"/>
    </location>
</feature>
<reference evidence="12 13" key="1">
    <citation type="submission" date="2018-06" db="EMBL/GenBank/DDBJ databases">
        <title>Marinomonas sp. YLB-05 draft genome sequence.</title>
        <authorList>
            <person name="Yu L."/>
            <person name="Tang X."/>
        </authorList>
    </citation>
    <scope>NUCLEOTIDE SEQUENCE [LARGE SCALE GENOMIC DNA]</scope>
    <source>
        <strain evidence="12 13">YLB-05</strain>
    </source>
</reference>
<dbReference type="OrthoDB" id="9789797at2"/>
<keyword evidence="10" id="KW-0472">Membrane</keyword>
<evidence type="ECO:0000256" key="3">
    <source>
        <dbReference type="ARBA" id="ARBA00012621"/>
    </source>
</evidence>
<sequence length="410" mass="46555">MWLYRLLLVMLSPFILKRLFGYRKRYSNYRLEEALGRWPETRADFWLHCASVGEVLAAKALIEQWLAAYPHKTMLVTTVTPTGASQLSRLFSDRVQHRYLPIDLSFCVKRAFKHIHCSELAIVETELWPNLLCIAKQKAMRVQVINARLSERSAKRYQTFSFFSRALMALPTRFLAHSQIDAERFRVLGANEVKVVGNIKFDLQVLDDPVVADWRAGFAESGALVWVAASTHEGEDEQVLQAHQSLLKVNQQAKLIIVPRHPERFDQVFELARKTGLRVARRSNIPYEKWVEFDVLLGDSMGEMMRYYGISDVAFVGGSLIQRGGHNPIEPAILSKPILVGPYTFNFADITESLVEDGGAYRCADANELSSKLVELVNPDKRLSIGVNALANAQRNQGALKRVLQYLDFS</sequence>
<dbReference type="UniPathway" id="UPA00958"/>
<keyword evidence="10" id="KW-0448">Lipopolysaccharide biosynthesis</keyword>
<protein>
    <recommendedName>
        <fullName evidence="4 10">3-deoxy-D-manno-octulosonic acid transferase</fullName>
        <shortName evidence="10">Kdo transferase</shortName>
        <ecNumber evidence="3 10">2.4.99.12</ecNumber>
    </recommendedName>
    <alternativeName>
        <fullName evidence="6 10">Lipid IV(A) 3-deoxy-D-manno-octulosonic acid transferase</fullName>
    </alternativeName>
</protein>
<feature type="active site" description="Proton acceptor" evidence="8">
    <location>
        <position position="54"/>
    </location>
</feature>
<evidence type="ECO:0000313" key="13">
    <source>
        <dbReference type="Proteomes" id="UP000254326"/>
    </source>
</evidence>
<dbReference type="GO" id="GO:0005886">
    <property type="term" value="C:plasma membrane"/>
    <property type="evidence" value="ECO:0007669"/>
    <property type="project" value="UniProtKB-SubCell"/>
</dbReference>
<keyword evidence="13" id="KW-1185">Reference proteome</keyword>
<dbReference type="EMBL" id="QKRA01000006">
    <property type="protein sequence ID" value="RDL43686.1"/>
    <property type="molecule type" value="Genomic_DNA"/>
</dbReference>
<gene>
    <name evidence="12" type="ORF">DN730_13145</name>
</gene>
<dbReference type="FunFam" id="3.40.50.2000:FF:000032">
    <property type="entry name" value="3-deoxy-D-manno-octulosonic acid transferase"/>
    <property type="match status" value="1"/>
</dbReference>
<comment type="similarity">
    <text evidence="2">Belongs to the glycosyltransferase group 1 family. Glycosyltransferase 30 subfamily.</text>
</comment>
<dbReference type="InterPro" id="IPR039901">
    <property type="entry name" value="Kdotransferase"/>
</dbReference>
<evidence type="ECO:0000256" key="6">
    <source>
        <dbReference type="ARBA" id="ARBA00031445"/>
    </source>
</evidence>
<evidence type="ECO:0000313" key="12">
    <source>
        <dbReference type="EMBL" id="RDL43686.1"/>
    </source>
</evidence>
<name>A0A370U7C5_9GAMM</name>
<dbReference type="Gene3D" id="3.40.50.2000">
    <property type="entry name" value="Glycogen Phosphorylase B"/>
    <property type="match status" value="1"/>
</dbReference>
<proteinExistence type="inferred from homology"/>
<comment type="pathway">
    <text evidence="1 10">Bacterial outer membrane biogenesis; LPS core biosynthesis.</text>
</comment>
<dbReference type="GO" id="GO:0009245">
    <property type="term" value="P:lipid A biosynthetic process"/>
    <property type="evidence" value="ECO:0007669"/>
    <property type="project" value="TreeGrafter"/>
</dbReference>
<comment type="subcellular location">
    <subcellularLocation>
        <location evidence="10">Cell membrane</location>
    </subcellularLocation>
</comment>
<dbReference type="Pfam" id="PF04413">
    <property type="entry name" value="Glycos_transf_N"/>
    <property type="match status" value="1"/>
</dbReference>
<comment type="function">
    <text evidence="10">Involved in lipopolysaccharide (LPS) biosynthesis. Catalyzes the transfer of 3-deoxy-D-manno-octulosonate (Kdo) residue(s) from CMP-Kdo to lipid IV(A), the tetraacyldisaccharide-1,4'-bisphosphate precursor of lipid A.</text>
</comment>
<evidence type="ECO:0000256" key="8">
    <source>
        <dbReference type="PIRSR" id="PIRSR639901-1"/>
    </source>
</evidence>
<evidence type="ECO:0000256" key="7">
    <source>
        <dbReference type="ARBA" id="ARBA00049183"/>
    </source>
</evidence>
<dbReference type="PANTHER" id="PTHR42755">
    <property type="entry name" value="3-DEOXY-MANNO-OCTULOSONATE CYTIDYLYLTRANSFERASE"/>
    <property type="match status" value="1"/>
</dbReference>
<evidence type="ECO:0000256" key="10">
    <source>
        <dbReference type="RuleBase" id="RU365103"/>
    </source>
</evidence>
<dbReference type="GO" id="GO:0009244">
    <property type="term" value="P:lipopolysaccharide core region biosynthetic process"/>
    <property type="evidence" value="ECO:0007669"/>
    <property type="project" value="UniProtKB-UniRule"/>
</dbReference>
<evidence type="ECO:0000256" key="4">
    <source>
        <dbReference type="ARBA" id="ARBA00019077"/>
    </source>
</evidence>
<dbReference type="RefSeq" id="WP_115468604.1">
    <property type="nucleotide sequence ID" value="NZ_QKRA01000006.1"/>
</dbReference>
<comment type="caution">
    <text evidence="12">The sequence shown here is derived from an EMBL/GenBank/DDBJ whole genome shotgun (WGS) entry which is preliminary data.</text>
</comment>
<dbReference type="Proteomes" id="UP000254326">
    <property type="component" value="Unassembled WGS sequence"/>
</dbReference>
<dbReference type="InterPro" id="IPR007507">
    <property type="entry name" value="Glycos_transf_N"/>
</dbReference>
<accession>A0A370U7C5</accession>